<keyword evidence="3" id="KW-0560">Oxidoreductase</keyword>
<dbReference type="GO" id="GO:0000253">
    <property type="term" value="F:3-beta-hydroxysteroid 3-dehydrogenase (NADP+) activity"/>
    <property type="evidence" value="ECO:0007669"/>
    <property type="project" value="TreeGrafter"/>
</dbReference>
<dbReference type="Proteomes" id="UP000178912">
    <property type="component" value="Unassembled WGS sequence"/>
</dbReference>
<keyword evidence="4" id="KW-0443">Lipid metabolism</keyword>
<dbReference type="GO" id="GO:0005789">
    <property type="term" value="C:endoplasmic reticulum membrane"/>
    <property type="evidence" value="ECO:0007669"/>
    <property type="project" value="TreeGrafter"/>
</dbReference>
<dbReference type="PANTHER" id="PTHR43647:SF1">
    <property type="entry name" value="3-KETO-STEROID REDUCTASE ERG27"/>
    <property type="match status" value="1"/>
</dbReference>
<dbReference type="OrthoDB" id="9989144at2759"/>
<reference evidence="8" key="1">
    <citation type="submission" date="2016-03" db="EMBL/GenBank/DDBJ databases">
        <authorList>
            <person name="Guldener U."/>
        </authorList>
    </citation>
    <scope>NUCLEOTIDE SEQUENCE [LARGE SCALE GENOMIC DNA]</scope>
    <source>
        <strain evidence="8">04CH-RAC-A.6.1</strain>
    </source>
</reference>
<gene>
    <name evidence="7" type="ORF">RAG0_05071</name>
</gene>
<evidence type="ECO:0000256" key="3">
    <source>
        <dbReference type="ARBA" id="ARBA00023002"/>
    </source>
</evidence>
<evidence type="ECO:0000256" key="5">
    <source>
        <dbReference type="SAM" id="MobiDB-lite"/>
    </source>
</evidence>
<accession>A0A1E1KBJ8</accession>
<dbReference type="GO" id="GO:0005741">
    <property type="term" value="C:mitochondrial outer membrane"/>
    <property type="evidence" value="ECO:0007669"/>
    <property type="project" value="TreeGrafter"/>
</dbReference>
<dbReference type="GO" id="GO:0005811">
    <property type="term" value="C:lipid droplet"/>
    <property type="evidence" value="ECO:0007669"/>
    <property type="project" value="TreeGrafter"/>
</dbReference>
<sequence length="532" mass="59041">MGLPPWETSDGQLFAMITGANTGLGYAIACRLIDEFFTSPLTTPKKHLILILCTRSPMKTRFTISRLRAHLRVHVESSPFAKTQRKRAKEQGVEYRWEDMVQRVHFLGVEVDLCDLRSVYALADRLVNGTVGSPDAVTIDGTKLPHGSPGTASYSEEVQQDRWALSQKPGSIGSQRSWGWGLSGLRIPKLDAIILSAGIGGWVGLDWPLAVKTVLFDTIQAVTWPEYKKSDIGLLVKTPPPSTEESQPLLENQEKPNEPPLGQHFCSNVFGHHILAHELMPLLSRPTSPGAKTCGKVIWVSSIEADDTKFSLDDFQGLDSEHPYESSKRVIDLLALTSRLPSAQRASASFFDYPKNSSADKASTEAKGEETSLRPEIYLTHPGIFASDILPLPGFLVVIYTWVFYFVRWLGSPWHPITPYKAAVSAIWVALTDADELNAEEGNGLKKAKWGSATNSSGEERVMKTEVPGWGWNGEVEDTVEIQKRIGRKKDAVALTKEKREEFEAMGAQTWAKIEGMRKVWEDILGVKTRKS</sequence>
<evidence type="ECO:0000313" key="8">
    <source>
        <dbReference type="Proteomes" id="UP000178912"/>
    </source>
</evidence>
<evidence type="ECO:0000256" key="4">
    <source>
        <dbReference type="ARBA" id="ARBA00023098"/>
    </source>
</evidence>
<protein>
    <submittedName>
        <fullName evidence="7">Related to 3-keto sterol reductase</fullName>
    </submittedName>
</protein>
<evidence type="ECO:0000256" key="2">
    <source>
        <dbReference type="ARBA" id="ARBA00022857"/>
    </source>
</evidence>
<dbReference type="EMBL" id="FJUX01000022">
    <property type="protein sequence ID" value="CZS95428.1"/>
    <property type="molecule type" value="Genomic_DNA"/>
</dbReference>
<keyword evidence="1" id="KW-0444">Lipid biosynthesis</keyword>
<keyword evidence="6" id="KW-1133">Transmembrane helix</keyword>
<dbReference type="AlphaFoldDB" id="A0A1E1KBJ8"/>
<keyword evidence="6" id="KW-0472">Membrane</keyword>
<dbReference type="InterPro" id="IPR051593">
    <property type="entry name" value="Ergosterol_Biosynth_ERG27"/>
</dbReference>
<dbReference type="PANTHER" id="PTHR43647">
    <property type="entry name" value="DEHYDROGENASE"/>
    <property type="match status" value="1"/>
</dbReference>
<organism evidence="7 8">
    <name type="scientific">Rhynchosporium agropyri</name>
    <dbReference type="NCBI Taxonomy" id="914238"/>
    <lineage>
        <taxon>Eukaryota</taxon>
        <taxon>Fungi</taxon>
        <taxon>Dikarya</taxon>
        <taxon>Ascomycota</taxon>
        <taxon>Pezizomycotina</taxon>
        <taxon>Leotiomycetes</taxon>
        <taxon>Helotiales</taxon>
        <taxon>Ploettnerulaceae</taxon>
        <taxon>Rhynchosporium</taxon>
    </lineage>
</organism>
<proteinExistence type="predicted"/>
<evidence type="ECO:0000313" key="7">
    <source>
        <dbReference type="EMBL" id="CZS95428.1"/>
    </source>
</evidence>
<feature type="transmembrane region" description="Helical" evidence="6">
    <location>
        <begin position="389"/>
        <end position="407"/>
    </location>
</feature>
<dbReference type="GO" id="GO:0006696">
    <property type="term" value="P:ergosterol biosynthetic process"/>
    <property type="evidence" value="ECO:0007669"/>
    <property type="project" value="TreeGrafter"/>
</dbReference>
<dbReference type="Gene3D" id="3.40.50.720">
    <property type="entry name" value="NAD(P)-binding Rossmann-like Domain"/>
    <property type="match status" value="1"/>
</dbReference>
<evidence type="ECO:0000256" key="6">
    <source>
        <dbReference type="SAM" id="Phobius"/>
    </source>
</evidence>
<keyword evidence="6" id="KW-0812">Transmembrane</keyword>
<keyword evidence="8" id="KW-1185">Reference proteome</keyword>
<feature type="region of interest" description="Disordered" evidence="5">
    <location>
        <begin position="235"/>
        <end position="258"/>
    </location>
</feature>
<evidence type="ECO:0000256" key="1">
    <source>
        <dbReference type="ARBA" id="ARBA00022516"/>
    </source>
</evidence>
<keyword evidence="2" id="KW-0521">NADP</keyword>
<name>A0A1E1KBJ8_9HELO</name>